<dbReference type="SUPFAM" id="SSF56349">
    <property type="entry name" value="DNA breaking-rejoining enzymes"/>
    <property type="match status" value="1"/>
</dbReference>
<sequence length="187" mass="20817">MKQIDIDTKEGKRDYAILFLASHTGLRAVDIANLRLTDLDWVNDTICIVQRKTGRLLILPMETDTGNAIAAYILEGRPESDSEHVFLRTMAPYRKLSDVGAVGNILQKYLKKAGLTRSPGDGKSFHGLRRSMGTWMLESGVPLTTISQVLGHKEQDSAKQYLSMDHKRLAECTLDFQGIPIKGGLFL</sequence>
<dbReference type="PANTHER" id="PTHR30349:SF41">
    <property type="entry name" value="INTEGRASE_RECOMBINASE PROTEIN MJ0367-RELATED"/>
    <property type="match status" value="1"/>
</dbReference>
<dbReference type="InterPro" id="IPR013762">
    <property type="entry name" value="Integrase-like_cat_sf"/>
</dbReference>
<dbReference type="Gene3D" id="1.10.443.10">
    <property type="entry name" value="Intergrase catalytic core"/>
    <property type="match status" value="1"/>
</dbReference>
<keyword evidence="2" id="KW-0238">DNA-binding</keyword>
<dbReference type="InterPro" id="IPR050090">
    <property type="entry name" value="Tyrosine_recombinase_XerCD"/>
</dbReference>
<dbReference type="Proteomes" id="UP000046155">
    <property type="component" value="Unassembled WGS sequence"/>
</dbReference>
<keyword evidence="6" id="KW-1185">Reference proteome</keyword>
<organism evidence="5 6">
    <name type="scientific">Syntrophaceticus schinkii</name>
    <dbReference type="NCBI Taxonomy" id="499207"/>
    <lineage>
        <taxon>Bacteria</taxon>
        <taxon>Bacillati</taxon>
        <taxon>Bacillota</taxon>
        <taxon>Clostridia</taxon>
        <taxon>Thermoanaerobacterales</taxon>
        <taxon>Thermoanaerobacterales Family III. Incertae Sedis</taxon>
        <taxon>Syntrophaceticus</taxon>
    </lineage>
</organism>
<dbReference type="PANTHER" id="PTHR30349">
    <property type="entry name" value="PHAGE INTEGRASE-RELATED"/>
    <property type="match status" value="1"/>
</dbReference>
<evidence type="ECO:0000259" key="4">
    <source>
        <dbReference type="PROSITE" id="PS51898"/>
    </source>
</evidence>
<dbReference type="EMBL" id="CDRZ01000237">
    <property type="protein sequence ID" value="CEO89191.1"/>
    <property type="molecule type" value="Genomic_DNA"/>
</dbReference>
<name>A0A0B7MMJ8_9FIRM</name>
<proteinExistence type="inferred from homology"/>
<dbReference type="GO" id="GO:0015074">
    <property type="term" value="P:DNA integration"/>
    <property type="evidence" value="ECO:0007669"/>
    <property type="project" value="InterPro"/>
</dbReference>
<evidence type="ECO:0000313" key="6">
    <source>
        <dbReference type="Proteomes" id="UP000046155"/>
    </source>
</evidence>
<protein>
    <submittedName>
        <fullName evidence="5">Site-specific recombinase XerD</fullName>
    </submittedName>
</protein>
<dbReference type="Pfam" id="PF00589">
    <property type="entry name" value="Phage_integrase"/>
    <property type="match status" value="1"/>
</dbReference>
<keyword evidence="3" id="KW-0233">DNA recombination</keyword>
<accession>A0A0B7MMJ8</accession>
<evidence type="ECO:0000313" key="5">
    <source>
        <dbReference type="EMBL" id="CEO89191.1"/>
    </source>
</evidence>
<dbReference type="CDD" id="cd01188">
    <property type="entry name" value="INT_RitA_C_like"/>
    <property type="match status" value="1"/>
</dbReference>
<dbReference type="PROSITE" id="PS51898">
    <property type="entry name" value="TYR_RECOMBINASE"/>
    <property type="match status" value="1"/>
</dbReference>
<evidence type="ECO:0000256" key="1">
    <source>
        <dbReference type="ARBA" id="ARBA00008857"/>
    </source>
</evidence>
<feature type="domain" description="Tyr recombinase" evidence="4">
    <location>
        <begin position="1"/>
        <end position="174"/>
    </location>
</feature>
<dbReference type="GO" id="GO:0003677">
    <property type="term" value="F:DNA binding"/>
    <property type="evidence" value="ECO:0007669"/>
    <property type="project" value="UniProtKB-KW"/>
</dbReference>
<dbReference type="InterPro" id="IPR002104">
    <property type="entry name" value="Integrase_catalytic"/>
</dbReference>
<dbReference type="GO" id="GO:0006310">
    <property type="term" value="P:DNA recombination"/>
    <property type="evidence" value="ECO:0007669"/>
    <property type="project" value="UniProtKB-KW"/>
</dbReference>
<dbReference type="InterPro" id="IPR011010">
    <property type="entry name" value="DNA_brk_join_enz"/>
</dbReference>
<gene>
    <name evidence="5" type="ORF">SSCH_400007</name>
</gene>
<evidence type="ECO:0000256" key="2">
    <source>
        <dbReference type="ARBA" id="ARBA00023125"/>
    </source>
</evidence>
<reference evidence="6" key="1">
    <citation type="submission" date="2015-01" db="EMBL/GenBank/DDBJ databases">
        <authorList>
            <person name="Manzoor Shahid"/>
            <person name="Zubair Saima"/>
        </authorList>
    </citation>
    <scope>NUCLEOTIDE SEQUENCE [LARGE SCALE GENOMIC DNA]</scope>
    <source>
        <strain evidence="6">Sp3</strain>
    </source>
</reference>
<evidence type="ECO:0000256" key="3">
    <source>
        <dbReference type="ARBA" id="ARBA00023172"/>
    </source>
</evidence>
<dbReference type="AlphaFoldDB" id="A0A0B7MMJ8"/>
<comment type="similarity">
    <text evidence="1">Belongs to the 'phage' integrase family.</text>
</comment>